<evidence type="ECO:0000256" key="4">
    <source>
        <dbReference type="ARBA" id="ARBA00022801"/>
    </source>
</evidence>
<feature type="binding site" evidence="6">
    <location>
        <position position="7"/>
    </location>
    <ligand>
        <name>Mg(2+)</name>
        <dbReference type="ChEBI" id="CHEBI:18420"/>
    </ligand>
</feature>
<evidence type="ECO:0000313" key="9">
    <source>
        <dbReference type="Proteomes" id="UP000582974"/>
    </source>
</evidence>
<dbReference type="CDD" id="cd09874">
    <property type="entry name" value="PIN_MT3492-like"/>
    <property type="match status" value="1"/>
</dbReference>
<evidence type="ECO:0000256" key="2">
    <source>
        <dbReference type="ARBA" id="ARBA00022722"/>
    </source>
</evidence>
<gene>
    <name evidence="6" type="primary">vapC</name>
    <name evidence="8" type="ORF">H0B56_13655</name>
</gene>
<evidence type="ECO:0000256" key="1">
    <source>
        <dbReference type="ARBA" id="ARBA00022649"/>
    </source>
</evidence>
<organism evidence="8 9">
    <name type="scientific">Haloechinothrix aidingensis</name>
    <dbReference type="NCBI Taxonomy" id="2752311"/>
    <lineage>
        <taxon>Bacteria</taxon>
        <taxon>Bacillati</taxon>
        <taxon>Actinomycetota</taxon>
        <taxon>Actinomycetes</taxon>
        <taxon>Pseudonocardiales</taxon>
        <taxon>Pseudonocardiaceae</taxon>
        <taxon>Haloechinothrix</taxon>
    </lineage>
</organism>
<keyword evidence="4 6" id="KW-0378">Hydrolase</keyword>
<evidence type="ECO:0000313" key="8">
    <source>
        <dbReference type="EMBL" id="MBA0126592.1"/>
    </source>
</evidence>
<keyword evidence="2 6" id="KW-0540">Nuclease</keyword>
<sequence>MNFLYLDTCAAIKLFQDEVESEVLKSWLVRHAPARQITSHLTRTELRRGLYASDADAETHQRAEQWLHRCAHVALPAKTFDDAGTVLPGTRLRSLDAVHVTAALSLGAALVRFVTYDKRMIAAAEEAGLPVAAPG</sequence>
<evidence type="ECO:0000256" key="3">
    <source>
        <dbReference type="ARBA" id="ARBA00022723"/>
    </source>
</evidence>
<accession>A0A838ABF6</accession>
<dbReference type="RefSeq" id="WP_180893401.1">
    <property type="nucleotide sequence ID" value="NZ_JACCKD010000004.1"/>
</dbReference>
<evidence type="ECO:0000259" key="7">
    <source>
        <dbReference type="Pfam" id="PF01850"/>
    </source>
</evidence>
<dbReference type="GO" id="GO:0004540">
    <property type="term" value="F:RNA nuclease activity"/>
    <property type="evidence" value="ECO:0007669"/>
    <property type="project" value="InterPro"/>
</dbReference>
<dbReference type="GO" id="GO:0090729">
    <property type="term" value="F:toxin activity"/>
    <property type="evidence" value="ECO:0007669"/>
    <property type="project" value="UniProtKB-KW"/>
</dbReference>
<comment type="cofactor">
    <cofactor evidence="6">
        <name>Mg(2+)</name>
        <dbReference type="ChEBI" id="CHEBI:18420"/>
    </cofactor>
</comment>
<feature type="binding site" evidence="6">
    <location>
        <position position="96"/>
    </location>
    <ligand>
        <name>Mg(2+)</name>
        <dbReference type="ChEBI" id="CHEBI:18420"/>
    </ligand>
</feature>
<reference evidence="8 9" key="1">
    <citation type="submission" date="2020-07" db="EMBL/GenBank/DDBJ databases">
        <title>Genome of Haloechinothrix sp.</title>
        <authorList>
            <person name="Tang S.-K."/>
            <person name="Yang L."/>
            <person name="Zhu W.-Y."/>
        </authorList>
    </citation>
    <scope>NUCLEOTIDE SEQUENCE [LARGE SCALE GENOMIC DNA]</scope>
    <source>
        <strain evidence="8 9">YIM 98757</strain>
    </source>
</reference>
<keyword evidence="3 6" id="KW-0479">Metal-binding</keyword>
<dbReference type="HAMAP" id="MF_00265">
    <property type="entry name" value="VapC_Nob1"/>
    <property type="match status" value="1"/>
</dbReference>
<evidence type="ECO:0000256" key="6">
    <source>
        <dbReference type="HAMAP-Rule" id="MF_00265"/>
    </source>
</evidence>
<feature type="domain" description="PIN" evidence="7">
    <location>
        <begin position="5"/>
        <end position="124"/>
    </location>
</feature>
<name>A0A838ABF6_9PSEU</name>
<dbReference type="GO" id="GO:0016787">
    <property type="term" value="F:hydrolase activity"/>
    <property type="evidence" value="ECO:0007669"/>
    <property type="project" value="UniProtKB-KW"/>
</dbReference>
<comment type="function">
    <text evidence="6">Toxic component of a toxin-antitoxin (TA) system. An RNase.</text>
</comment>
<comment type="similarity">
    <text evidence="6">Belongs to the PINc/VapC protein family.</text>
</comment>
<proteinExistence type="inferred from homology"/>
<dbReference type="AlphaFoldDB" id="A0A838ABF6"/>
<keyword evidence="1 6" id="KW-1277">Toxin-antitoxin system</keyword>
<comment type="caution">
    <text evidence="8">The sequence shown here is derived from an EMBL/GenBank/DDBJ whole genome shotgun (WGS) entry which is preliminary data.</text>
</comment>
<keyword evidence="6" id="KW-0800">Toxin</keyword>
<keyword evidence="9" id="KW-1185">Reference proteome</keyword>
<protein>
    <recommendedName>
        <fullName evidence="6">Ribonuclease VapC</fullName>
        <shortName evidence="6">RNase VapC</shortName>
        <ecNumber evidence="6">3.1.-.-</ecNumber>
    </recommendedName>
    <alternativeName>
        <fullName evidence="6">Toxin VapC</fullName>
    </alternativeName>
</protein>
<dbReference type="SUPFAM" id="SSF88723">
    <property type="entry name" value="PIN domain-like"/>
    <property type="match status" value="1"/>
</dbReference>
<dbReference type="InterPro" id="IPR022907">
    <property type="entry name" value="VapC_family"/>
</dbReference>
<dbReference type="GO" id="GO:0000287">
    <property type="term" value="F:magnesium ion binding"/>
    <property type="evidence" value="ECO:0007669"/>
    <property type="project" value="UniProtKB-UniRule"/>
</dbReference>
<dbReference type="InterPro" id="IPR002716">
    <property type="entry name" value="PIN_dom"/>
</dbReference>
<keyword evidence="5 6" id="KW-0460">Magnesium</keyword>
<dbReference type="Gene3D" id="3.40.50.1010">
    <property type="entry name" value="5'-nuclease"/>
    <property type="match status" value="1"/>
</dbReference>
<evidence type="ECO:0000256" key="5">
    <source>
        <dbReference type="ARBA" id="ARBA00022842"/>
    </source>
</evidence>
<dbReference type="EMBL" id="JACCKD010000004">
    <property type="protein sequence ID" value="MBA0126592.1"/>
    <property type="molecule type" value="Genomic_DNA"/>
</dbReference>
<dbReference type="Proteomes" id="UP000582974">
    <property type="component" value="Unassembled WGS sequence"/>
</dbReference>
<dbReference type="EC" id="3.1.-.-" evidence="6"/>
<dbReference type="Pfam" id="PF01850">
    <property type="entry name" value="PIN"/>
    <property type="match status" value="1"/>
</dbReference>
<dbReference type="InterPro" id="IPR029060">
    <property type="entry name" value="PIN-like_dom_sf"/>
</dbReference>